<dbReference type="Proteomes" id="UP001055784">
    <property type="component" value="Chromosome"/>
</dbReference>
<organism evidence="1 2">
    <name type="scientific">Paenibacillus polymyxa</name>
    <name type="common">Bacillus polymyxa</name>
    <dbReference type="NCBI Taxonomy" id="1406"/>
    <lineage>
        <taxon>Bacteria</taxon>
        <taxon>Bacillati</taxon>
        <taxon>Bacillota</taxon>
        <taxon>Bacilli</taxon>
        <taxon>Bacillales</taxon>
        <taxon>Paenibacillaceae</taxon>
        <taxon>Paenibacillus</taxon>
    </lineage>
</organism>
<evidence type="ECO:0000313" key="2">
    <source>
        <dbReference type="Proteomes" id="UP001055784"/>
    </source>
</evidence>
<name>A0A074L970_PAEPO</name>
<dbReference type="AlphaFoldDB" id="A0A074L970"/>
<proteinExistence type="predicted"/>
<reference evidence="1" key="1">
    <citation type="submission" date="2022-11" db="EMBL/GenBank/DDBJ databases">
        <authorList>
            <person name="Vasilchenko N.G."/>
            <person name="Prazdnova E.V."/>
            <person name="Gorovtsov A.V."/>
            <person name="Chistyakov V.A."/>
            <person name="Pak M.L."/>
        </authorList>
    </citation>
    <scope>NUCLEOTIDE SEQUENCE</scope>
    <source>
        <strain evidence="1">R 4.5</strain>
    </source>
</reference>
<dbReference type="RefSeq" id="WP_039272912.1">
    <property type="nucleotide sequence ID" value="NZ_CP015423.1"/>
</dbReference>
<sequence length="82" mass="9164">MELKYLLIGVLSLLGSGVIYTMERFISVIQWAANSVPVKLNSSGISMSEPDMPSFVDNIFVIILFVCGLMILGYGVYERRTR</sequence>
<gene>
    <name evidence="1" type="ORF">MF626_000179</name>
</gene>
<dbReference type="EMBL" id="CP097770">
    <property type="protein sequence ID" value="URJ50806.1"/>
    <property type="molecule type" value="Genomic_DNA"/>
</dbReference>
<evidence type="ECO:0000313" key="1">
    <source>
        <dbReference type="EMBL" id="URJ50806.1"/>
    </source>
</evidence>
<accession>A0A074L970</accession>
<protein>
    <submittedName>
        <fullName evidence="1">Uncharacterized protein</fullName>
    </submittedName>
</protein>